<dbReference type="AlphaFoldDB" id="A0A9W6CH91"/>
<evidence type="ECO:0000259" key="6">
    <source>
        <dbReference type="PROSITE" id="PS50893"/>
    </source>
</evidence>
<evidence type="ECO:0000256" key="3">
    <source>
        <dbReference type="ARBA" id="ARBA00022458"/>
    </source>
</evidence>
<evidence type="ECO:0000256" key="5">
    <source>
        <dbReference type="ARBA" id="ARBA00022840"/>
    </source>
</evidence>
<dbReference type="PROSITE" id="PS00211">
    <property type="entry name" value="ABC_TRANSPORTER_1"/>
    <property type="match status" value="1"/>
</dbReference>
<organism evidence="7 9">
    <name type="scientific">Xanthobacter flavus</name>
    <dbReference type="NCBI Taxonomy" id="281"/>
    <lineage>
        <taxon>Bacteria</taxon>
        <taxon>Pseudomonadati</taxon>
        <taxon>Pseudomonadota</taxon>
        <taxon>Alphaproteobacteria</taxon>
        <taxon>Hyphomicrobiales</taxon>
        <taxon>Xanthobacteraceae</taxon>
        <taxon>Xanthobacter</taxon>
    </lineage>
</organism>
<dbReference type="GO" id="GO:0005524">
    <property type="term" value="F:ATP binding"/>
    <property type="evidence" value="ECO:0007669"/>
    <property type="project" value="UniProtKB-KW"/>
</dbReference>
<comment type="similarity">
    <text evidence="1">Belongs to the ABC transporter superfamily.</text>
</comment>
<dbReference type="InterPro" id="IPR027417">
    <property type="entry name" value="P-loop_NTPase"/>
</dbReference>
<dbReference type="GO" id="GO:0016887">
    <property type="term" value="F:ATP hydrolysis activity"/>
    <property type="evidence" value="ECO:0007669"/>
    <property type="project" value="InterPro"/>
</dbReference>
<dbReference type="GeneID" id="95761125"/>
<reference evidence="7" key="1">
    <citation type="submission" date="2022-12" db="EMBL/GenBank/DDBJ databases">
        <title>Reference genome sequencing for broad-spectrum identification of bacterial and archaeal isolates by mass spectrometry.</title>
        <authorList>
            <person name="Sekiguchi Y."/>
            <person name="Tourlousse D.M."/>
        </authorList>
    </citation>
    <scope>NUCLEOTIDE SEQUENCE</scope>
    <source>
        <strain evidence="7">301</strain>
    </source>
</reference>
<dbReference type="RefSeq" id="WP_281804880.1">
    <property type="nucleotide sequence ID" value="NZ_BSDO01000001.1"/>
</dbReference>
<sequence length="267" mass="28519">MSDGVQVPAQGPALAIEAVSHAFGARRALDGVSLTVPDGRFVALLGPNGAGKTTLFSLATRLYATREGRVRIFGHDLSRAPSAALAELGVVFQSRTLDLDLSVRQNLAYHGALHGMAGREVKARIAVLLALVGLADRVDDKVRTLSGGQSRRVEIARALIHRPRLLLLDEATVGLDLPSRSAIVEIVRRLVEEEGLAVLWATHIFDEVRADDLIYVLDKGRIIAHGTAREVTGAHLRPAEERAPDGPTAALEAAFRAMTAARSEDAA</sequence>
<proteinExistence type="inferred from homology"/>
<keyword evidence="4" id="KW-0547">Nucleotide-binding</keyword>
<dbReference type="PANTHER" id="PTHR42711:SF5">
    <property type="entry name" value="ABC TRANSPORTER ATP-BINDING PROTEIN NATA"/>
    <property type="match status" value="1"/>
</dbReference>
<reference evidence="8 10" key="2">
    <citation type="submission" date="2023-07" db="EMBL/GenBank/DDBJ databases">
        <title>Genomic Encyclopedia of Type Strains, Phase IV (KMG-IV): sequencing the most valuable type-strain genomes for metagenomic binning, comparative biology and taxonomic classification.</title>
        <authorList>
            <person name="Goeker M."/>
        </authorList>
    </citation>
    <scope>NUCLEOTIDE SEQUENCE [LARGE SCALE GENOMIC DNA]</scope>
    <source>
        <strain evidence="8 10">DSM 338</strain>
    </source>
</reference>
<evidence type="ECO:0000256" key="1">
    <source>
        <dbReference type="ARBA" id="ARBA00005417"/>
    </source>
</evidence>
<evidence type="ECO:0000313" key="7">
    <source>
        <dbReference type="EMBL" id="GLI20659.1"/>
    </source>
</evidence>
<gene>
    <name evidence="8" type="ORF">GGQ86_002059</name>
    <name evidence="7" type="ORF">XFLAVUS301_03330</name>
</gene>
<evidence type="ECO:0000313" key="10">
    <source>
        <dbReference type="Proteomes" id="UP001245370"/>
    </source>
</evidence>
<keyword evidence="3" id="KW-0536">Nodulation</keyword>
<evidence type="ECO:0000313" key="8">
    <source>
        <dbReference type="EMBL" id="MDR6333589.1"/>
    </source>
</evidence>
<keyword evidence="10" id="KW-1185">Reference proteome</keyword>
<evidence type="ECO:0000256" key="2">
    <source>
        <dbReference type="ARBA" id="ARBA00022448"/>
    </source>
</evidence>
<dbReference type="EMBL" id="BSDO01000001">
    <property type="protein sequence ID" value="GLI20659.1"/>
    <property type="molecule type" value="Genomic_DNA"/>
</dbReference>
<keyword evidence="5 7" id="KW-0067">ATP-binding</keyword>
<protein>
    <submittedName>
        <fullName evidence="7">ABC transporter ATP-binding protein</fullName>
    </submittedName>
    <submittedName>
        <fullName evidence="8">ABC-2 type transport system ATP-binding protein</fullName>
    </submittedName>
</protein>
<dbReference type="Proteomes" id="UP001144397">
    <property type="component" value="Unassembled WGS sequence"/>
</dbReference>
<dbReference type="Proteomes" id="UP001245370">
    <property type="component" value="Unassembled WGS sequence"/>
</dbReference>
<dbReference type="InterPro" id="IPR022467">
    <property type="entry name" value="ABC_transprt_ATP-bd_su_PQQ"/>
</dbReference>
<dbReference type="EMBL" id="JAVDPY010000003">
    <property type="protein sequence ID" value="MDR6333589.1"/>
    <property type="molecule type" value="Genomic_DNA"/>
</dbReference>
<dbReference type="Pfam" id="PF00005">
    <property type="entry name" value="ABC_tran"/>
    <property type="match status" value="1"/>
</dbReference>
<dbReference type="InterPro" id="IPR050763">
    <property type="entry name" value="ABC_transporter_ATP-binding"/>
</dbReference>
<dbReference type="SMART" id="SM00382">
    <property type="entry name" value="AAA"/>
    <property type="match status" value="1"/>
</dbReference>
<evidence type="ECO:0000256" key="4">
    <source>
        <dbReference type="ARBA" id="ARBA00022741"/>
    </source>
</evidence>
<dbReference type="InterPro" id="IPR003439">
    <property type="entry name" value="ABC_transporter-like_ATP-bd"/>
</dbReference>
<name>A0A9W6CH91_XANFL</name>
<comment type="caution">
    <text evidence="7">The sequence shown here is derived from an EMBL/GenBank/DDBJ whole genome shotgun (WGS) entry which is preliminary data.</text>
</comment>
<dbReference type="Gene3D" id="3.40.50.300">
    <property type="entry name" value="P-loop containing nucleotide triphosphate hydrolases"/>
    <property type="match status" value="1"/>
</dbReference>
<dbReference type="NCBIfam" id="TIGR03864">
    <property type="entry name" value="PQQ_ABC_ATP"/>
    <property type="match status" value="1"/>
</dbReference>
<evidence type="ECO:0000313" key="9">
    <source>
        <dbReference type="Proteomes" id="UP001144397"/>
    </source>
</evidence>
<dbReference type="SUPFAM" id="SSF52540">
    <property type="entry name" value="P-loop containing nucleoside triphosphate hydrolases"/>
    <property type="match status" value="1"/>
</dbReference>
<dbReference type="InterPro" id="IPR017871">
    <property type="entry name" value="ABC_transporter-like_CS"/>
</dbReference>
<feature type="domain" description="ABC transporter" evidence="6">
    <location>
        <begin position="14"/>
        <end position="244"/>
    </location>
</feature>
<dbReference type="InterPro" id="IPR003593">
    <property type="entry name" value="AAA+_ATPase"/>
</dbReference>
<accession>A0A9W6CH91</accession>
<dbReference type="PROSITE" id="PS50893">
    <property type="entry name" value="ABC_TRANSPORTER_2"/>
    <property type="match status" value="1"/>
</dbReference>
<keyword evidence="2" id="KW-0813">Transport</keyword>
<dbReference type="PANTHER" id="PTHR42711">
    <property type="entry name" value="ABC TRANSPORTER ATP-BINDING PROTEIN"/>
    <property type="match status" value="1"/>
</dbReference>